<proteinExistence type="predicted"/>
<evidence type="ECO:0000313" key="1">
    <source>
        <dbReference type="EMBL" id="EOL50137.1"/>
    </source>
</evidence>
<accession>R3WRU0</accession>
<dbReference type="Proteomes" id="UP000013785">
    <property type="component" value="Unassembled WGS sequence"/>
</dbReference>
<protein>
    <submittedName>
        <fullName evidence="1">Uncharacterized protein</fullName>
    </submittedName>
</protein>
<sequence length="251" mass="29179">MEYFKQPRLKSVNKVKPEYPLGMFPSAFVEKFCGNITYVHLTNQYPVITGDDWERIFADSINADWKPSNIGLDDIIMNQSAWGAKTVLSSSKTIFSTKSVRLISGRNSPIYSYDEDNITKSADPFRLGEEVLGIWNERVSAIRQKYKFVRTCVLIRNKELTEFVLFEKDTVRYDSSEYDWVWNKRGNLNGLIKNTEIIKFTWQPHGSQFTIHENVPMNALKIRLNKVPTLIDKEKALDDLAFDNSWYNIVQ</sequence>
<dbReference type="AlphaFoldDB" id="R3WRU0"/>
<reference evidence="1 2" key="1">
    <citation type="submission" date="2013-02" db="EMBL/GenBank/DDBJ databases">
        <title>The Genome Sequence of Enterococcus phoeniculicola BAA-412.</title>
        <authorList>
            <consortium name="The Broad Institute Genome Sequencing Platform"/>
            <consortium name="The Broad Institute Genome Sequencing Center for Infectious Disease"/>
            <person name="Earl A.M."/>
            <person name="Gilmore M.S."/>
            <person name="Lebreton F."/>
            <person name="Walker B."/>
            <person name="Young S.K."/>
            <person name="Zeng Q."/>
            <person name="Gargeya S."/>
            <person name="Fitzgerald M."/>
            <person name="Haas B."/>
            <person name="Abouelleil A."/>
            <person name="Alvarado L."/>
            <person name="Arachchi H.M."/>
            <person name="Berlin A.M."/>
            <person name="Chapman S.B."/>
            <person name="Dewar J."/>
            <person name="Goldberg J."/>
            <person name="Griggs A."/>
            <person name="Gujja S."/>
            <person name="Hansen M."/>
            <person name="Howarth C."/>
            <person name="Imamovic A."/>
            <person name="Larimer J."/>
            <person name="McCowan C."/>
            <person name="Murphy C."/>
            <person name="Neiman D."/>
            <person name="Pearson M."/>
            <person name="Priest M."/>
            <person name="Roberts A."/>
            <person name="Saif S."/>
            <person name="Shea T."/>
            <person name="Sisk P."/>
            <person name="Sykes S."/>
            <person name="Wortman J."/>
            <person name="Nusbaum C."/>
            <person name="Birren B."/>
        </authorList>
    </citation>
    <scope>NUCLEOTIDE SEQUENCE [LARGE SCALE GENOMIC DNA]</scope>
    <source>
        <strain evidence="1 2">ATCC BAA-412</strain>
    </source>
</reference>
<dbReference type="OrthoDB" id="1098622at2"/>
<evidence type="ECO:0000313" key="2">
    <source>
        <dbReference type="Proteomes" id="UP000013785"/>
    </source>
</evidence>
<name>R3WRU0_9ENTE</name>
<dbReference type="EMBL" id="AJAT01000001">
    <property type="protein sequence ID" value="EOL50137.1"/>
    <property type="molecule type" value="Genomic_DNA"/>
</dbReference>
<comment type="caution">
    <text evidence="1">The sequence shown here is derived from an EMBL/GenBank/DDBJ whole genome shotgun (WGS) entry which is preliminary data.</text>
</comment>
<gene>
    <name evidence="1" type="ORF">UC3_00029</name>
</gene>
<dbReference type="PATRIC" id="fig|1158610.3.peg.19"/>
<dbReference type="eggNOG" id="ENOG5030NKN">
    <property type="taxonomic scope" value="Bacteria"/>
</dbReference>
<dbReference type="RefSeq" id="WP_010766731.1">
    <property type="nucleotide sequence ID" value="NZ_ASWE01000008.1"/>
</dbReference>
<dbReference type="HOGENOM" id="CLU_1109595_0_0_9"/>
<keyword evidence="2" id="KW-1185">Reference proteome</keyword>
<organism evidence="1 2">
    <name type="scientific">Enterococcus phoeniculicola ATCC BAA-412</name>
    <dbReference type="NCBI Taxonomy" id="1158610"/>
    <lineage>
        <taxon>Bacteria</taxon>
        <taxon>Bacillati</taxon>
        <taxon>Bacillota</taxon>
        <taxon>Bacilli</taxon>
        <taxon>Lactobacillales</taxon>
        <taxon>Enterococcaceae</taxon>
        <taxon>Enterococcus</taxon>
    </lineage>
</organism>